<dbReference type="HOGENOM" id="CLU_2076661_0_0_1"/>
<reference evidence="2" key="2">
    <citation type="submission" date="2015-03" db="UniProtKB">
        <authorList>
            <consortium name="EnsemblPlants"/>
        </authorList>
    </citation>
    <scope>IDENTIFICATION</scope>
</reference>
<organism evidence="2">
    <name type="scientific">Oryza barthii</name>
    <dbReference type="NCBI Taxonomy" id="65489"/>
    <lineage>
        <taxon>Eukaryota</taxon>
        <taxon>Viridiplantae</taxon>
        <taxon>Streptophyta</taxon>
        <taxon>Embryophyta</taxon>
        <taxon>Tracheophyta</taxon>
        <taxon>Spermatophyta</taxon>
        <taxon>Magnoliopsida</taxon>
        <taxon>Liliopsida</taxon>
        <taxon>Poales</taxon>
        <taxon>Poaceae</taxon>
        <taxon>BOP clade</taxon>
        <taxon>Oryzoideae</taxon>
        <taxon>Oryzeae</taxon>
        <taxon>Oryzinae</taxon>
        <taxon>Oryza</taxon>
    </lineage>
</organism>
<dbReference type="Proteomes" id="UP000026960">
    <property type="component" value="Chromosome 10"/>
</dbReference>
<proteinExistence type="predicted"/>
<dbReference type="PaxDb" id="65489-OBART10G02130.1"/>
<feature type="compositionally biased region" description="Basic and acidic residues" evidence="1">
    <location>
        <begin position="1"/>
        <end position="16"/>
    </location>
</feature>
<reference evidence="2" key="1">
    <citation type="journal article" date="2009" name="Rice">
        <title>De Novo Next Generation Sequencing of Plant Genomes.</title>
        <authorList>
            <person name="Rounsley S."/>
            <person name="Marri P.R."/>
            <person name="Yu Y."/>
            <person name="He R."/>
            <person name="Sisneros N."/>
            <person name="Goicoechea J.L."/>
            <person name="Lee S.J."/>
            <person name="Angelova A."/>
            <person name="Kudrna D."/>
            <person name="Luo M."/>
            <person name="Affourtit J."/>
            <person name="Desany B."/>
            <person name="Knight J."/>
            <person name="Niazi F."/>
            <person name="Egholm M."/>
            <person name="Wing R.A."/>
        </authorList>
    </citation>
    <scope>NUCLEOTIDE SEQUENCE [LARGE SCALE GENOMIC DNA]</scope>
    <source>
        <strain evidence="2">IRGC 105608</strain>
    </source>
</reference>
<dbReference type="EnsemblPlants" id="OBART10G02130.2">
    <property type="protein sequence ID" value="OBART10G02130.2"/>
    <property type="gene ID" value="OBART10G02130"/>
</dbReference>
<protein>
    <submittedName>
        <fullName evidence="2">Uncharacterized protein</fullName>
    </submittedName>
</protein>
<feature type="region of interest" description="Disordered" evidence="1">
    <location>
        <begin position="1"/>
        <end position="30"/>
    </location>
</feature>
<name>A0A0D3HB38_9ORYZ</name>
<dbReference type="AlphaFoldDB" id="A0A0D3HB38"/>
<evidence type="ECO:0000256" key="1">
    <source>
        <dbReference type="SAM" id="MobiDB-lite"/>
    </source>
</evidence>
<sequence length="118" mass="13455">MINKMRKEWAKCESSDLHSSYRGPQPPDFGEGKVHKTILLLSLSSTPPRHRSPPPPAQLLLLLRRRRRRPRFGGGRRRGFVRQPSSLARSAAELFFAASTKSGLYNCRNRQKSGYIHS</sequence>
<accession>A0A0D3HB38</accession>
<dbReference type="Gramene" id="OBART10G02130.1">
    <property type="protein sequence ID" value="OBART10G02130.1"/>
    <property type="gene ID" value="OBART10G02130"/>
</dbReference>
<dbReference type="EnsemblPlants" id="OBART10G02130.1">
    <property type="protein sequence ID" value="OBART10G02130.1"/>
    <property type="gene ID" value="OBART10G02130"/>
</dbReference>
<evidence type="ECO:0000313" key="2">
    <source>
        <dbReference type="EnsemblPlants" id="OBART10G02130.2"/>
    </source>
</evidence>
<keyword evidence="3" id="KW-1185">Reference proteome</keyword>
<evidence type="ECO:0000313" key="3">
    <source>
        <dbReference type="Proteomes" id="UP000026960"/>
    </source>
</evidence>
<dbReference type="Gramene" id="OBART10G02130.2">
    <property type="protein sequence ID" value="OBART10G02130.2"/>
    <property type="gene ID" value="OBART10G02130"/>
</dbReference>